<dbReference type="EMBL" id="CCKQ01016233">
    <property type="protein sequence ID" value="CDW88115.1"/>
    <property type="molecule type" value="Genomic_DNA"/>
</dbReference>
<gene>
    <name evidence="5" type="primary">Contig4292.g4596</name>
    <name evidence="5" type="ORF">STYLEM_17231</name>
</gene>
<dbReference type="Gene3D" id="1.20.920.10">
    <property type="entry name" value="Bromodomain-like"/>
    <property type="match status" value="1"/>
</dbReference>
<feature type="domain" description="Bromo" evidence="4">
    <location>
        <begin position="1"/>
        <end position="43"/>
    </location>
</feature>
<dbReference type="PANTHER" id="PTHR47343">
    <property type="entry name" value="TRANSCRIPTIONAL ACTIVATOR SPT7"/>
    <property type="match status" value="1"/>
</dbReference>
<evidence type="ECO:0000256" key="2">
    <source>
        <dbReference type="PROSITE-ProRule" id="PRU00035"/>
    </source>
</evidence>
<dbReference type="InterPro" id="IPR036427">
    <property type="entry name" value="Bromodomain-like_sf"/>
</dbReference>
<organism evidence="5 6">
    <name type="scientific">Stylonychia lemnae</name>
    <name type="common">Ciliate</name>
    <dbReference type="NCBI Taxonomy" id="5949"/>
    <lineage>
        <taxon>Eukaryota</taxon>
        <taxon>Sar</taxon>
        <taxon>Alveolata</taxon>
        <taxon>Ciliophora</taxon>
        <taxon>Intramacronucleata</taxon>
        <taxon>Spirotrichea</taxon>
        <taxon>Stichotrichia</taxon>
        <taxon>Sporadotrichida</taxon>
        <taxon>Oxytrichidae</taxon>
        <taxon>Stylonychinae</taxon>
        <taxon>Stylonychia</taxon>
    </lineage>
</organism>
<dbReference type="InterPro" id="IPR001487">
    <property type="entry name" value="Bromodomain"/>
</dbReference>
<dbReference type="SUPFAM" id="SSF47370">
    <property type="entry name" value="Bromodomain"/>
    <property type="match status" value="1"/>
</dbReference>
<dbReference type="GO" id="GO:0046695">
    <property type="term" value="C:SLIK (SAGA-like) complex"/>
    <property type="evidence" value="ECO:0007669"/>
    <property type="project" value="InterPro"/>
</dbReference>
<keyword evidence="6" id="KW-1185">Reference proteome</keyword>
<dbReference type="AlphaFoldDB" id="A0A078B0D4"/>
<sequence length="201" mass="23437">MDLSTVRKNLEKGRFKYFEEFFSDVQLIWSNCKNYNVSGSDIYRLAENMERRSKKLIRDLKEQLKIENPSEFKNGKAGGSGDSSEDDEERKDSKKKEVNGGSRKGGLMDEDDDDFGYDPERYVPFDEKVEFADLMKRATKDGLTNIVNYLLEKQPEAVEDYGNDRLQIKVDMIEKQAFQYCKDVLNQNLKEAPNKRQKTQK</sequence>
<dbReference type="PRINTS" id="PR00503">
    <property type="entry name" value="BROMODOMAIN"/>
</dbReference>
<dbReference type="GO" id="GO:0000124">
    <property type="term" value="C:SAGA complex"/>
    <property type="evidence" value="ECO:0007669"/>
    <property type="project" value="InterPro"/>
</dbReference>
<reference evidence="5 6" key="1">
    <citation type="submission" date="2014-06" db="EMBL/GenBank/DDBJ databases">
        <authorList>
            <person name="Swart Estienne"/>
        </authorList>
    </citation>
    <scope>NUCLEOTIDE SEQUENCE [LARGE SCALE GENOMIC DNA]</scope>
    <source>
        <strain evidence="5 6">130c</strain>
    </source>
</reference>
<dbReference type="PANTHER" id="PTHR47343:SF1">
    <property type="entry name" value="TRANSCRIPTIONAL ACTIVATOR SPT7"/>
    <property type="match status" value="1"/>
</dbReference>
<dbReference type="InterPro" id="IPR037782">
    <property type="entry name" value="Spt7"/>
</dbReference>
<evidence type="ECO:0000259" key="4">
    <source>
        <dbReference type="PROSITE" id="PS50014"/>
    </source>
</evidence>
<evidence type="ECO:0000313" key="6">
    <source>
        <dbReference type="Proteomes" id="UP000039865"/>
    </source>
</evidence>
<dbReference type="PROSITE" id="PS50014">
    <property type="entry name" value="BROMODOMAIN_2"/>
    <property type="match status" value="1"/>
</dbReference>
<accession>A0A078B0D4</accession>
<protein>
    <submittedName>
        <fullName evidence="5">Bromodomain containing protein</fullName>
    </submittedName>
</protein>
<dbReference type="OrthoDB" id="311166at2759"/>
<proteinExistence type="predicted"/>
<evidence type="ECO:0000256" key="3">
    <source>
        <dbReference type="SAM" id="MobiDB-lite"/>
    </source>
</evidence>
<dbReference type="GO" id="GO:0006357">
    <property type="term" value="P:regulation of transcription by RNA polymerase II"/>
    <property type="evidence" value="ECO:0007669"/>
    <property type="project" value="TreeGrafter"/>
</dbReference>
<evidence type="ECO:0000313" key="5">
    <source>
        <dbReference type="EMBL" id="CDW88115.1"/>
    </source>
</evidence>
<dbReference type="Pfam" id="PF00439">
    <property type="entry name" value="Bromodomain"/>
    <property type="match status" value="1"/>
</dbReference>
<feature type="region of interest" description="Disordered" evidence="3">
    <location>
        <begin position="68"/>
        <end position="115"/>
    </location>
</feature>
<dbReference type="InParanoid" id="A0A078B0D4"/>
<evidence type="ECO:0000256" key="1">
    <source>
        <dbReference type="ARBA" id="ARBA00023117"/>
    </source>
</evidence>
<keyword evidence="1 2" id="KW-0103">Bromodomain</keyword>
<dbReference type="GO" id="GO:0005198">
    <property type="term" value="F:structural molecule activity"/>
    <property type="evidence" value="ECO:0007669"/>
    <property type="project" value="TreeGrafter"/>
</dbReference>
<name>A0A078B0D4_STYLE</name>
<dbReference type="CDD" id="cd04369">
    <property type="entry name" value="Bromodomain"/>
    <property type="match status" value="1"/>
</dbReference>
<dbReference type="Proteomes" id="UP000039865">
    <property type="component" value="Unassembled WGS sequence"/>
</dbReference>